<dbReference type="AlphaFoldDB" id="A0A9D2ERS2"/>
<evidence type="ECO:0000313" key="2">
    <source>
        <dbReference type="Proteomes" id="UP000824048"/>
    </source>
</evidence>
<dbReference type="EMBL" id="DXBP01000052">
    <property type="protein sequence ID" value="HIZ42599.1"/>
    <property type="molecule type" value="Genomic_DNA"/>
</dbReference>
<comment type="caution">
    <text evidence="1">The sequence shown here is derived from an EMBL/GenBank/DDBJ whole genome shotgun (WGS) entry which is preliminary data.</text>
</comment>
<sequence>MKLSRVILIPLVPVLLLALLLAGNAVARSRRGETEPVEKNYRPAILYKEELYLYISQPPFGEVEKESLSYVATLTEDVPASQLPTENLQSCGCPDLVNGGIYRTEKHPDYLFIHNEEEDTMVAFVAESAQS</sequence>
<gene>
    <name evidence="1" type="ORF">H9811_08565</name>
</gene>
<accession>A0A9D2ERS2</accession>
<name>A0A9D2ERS2_9FIRM</name>
<proteinExistence type="predicted"/>
<protein>
    <submittedName>
        <fullName evidence="1">Uncharacterized protein</fullName>
    </submittedName>
</protein>
<reference evidence="1" key="2">
    <citation type="submission" date="2021-04" db="EMBL/GenBank/DDBJ databases">
        <authorList>
            <person name="Gilroy R."/>
        </authorList>
    </citation>
    <scope>NUCLEOTIDE SEQUENCE</scope>
    <source>
        <strain evidence="1">ChiSxjej1B13-11774</strain>
    </source>
</reference>
<dbReference type="Proteomes" id="UP000824048">
    <property type="component" value="Unassembled WGS sequence"/>
</dbReference>
<organism evidence="1 2">
    <name type="scientific">Candidatus Gemmiger excrementigallinarum</name>
    <dbReference type="NCBI Taxonomy" id="2838609"/>
    <lineage>
        <taxon>Bacteria</taxon>
        <taxon>Bacillati</taxon>
        <taxon>Bacillota</taxon>
        <taxon>Clostridia</taxon>
        <taxon>Eubacteriales</taxon>
        <taxon>Gemmiger</taxon>
    </lineage>
</organism>
<reference evidence="1" key="1">
    <citation type="journal article" date="2021" name="PeerJ">
        <title>Extensive microbial diversity within the chicken gut microbiome revealed by metagenomics and culture.</title>
        <authorList>
            <person name="Gilroy R."/>
            <person name="Ravi A."/>
            <person name="Getino M."/>
            <person name="Pursley I."/>
            <person name="Horton D.L."/>
            <person name="Alikhan N.F."/>
            <person name="Baker D."/>
            <person name="Gharbi K."/>
            <person name="Hall N."/>
            <person name="Watson M."/>
            <person name="Adriaenssens E.M."/>
            <person name="Foster-Nyarko E."/>
            <person name="Jarju S."/>
            <person name="Secka A."/>
            <person name="Antonio M."/>
            <person name="Oren A."/>
            <person name="Chaudhuri R.R."/>
            <person name="La Ragione R."/>
            <person name="Hildebrand F."/>
            <person name="Pallen M.J."/>
        </authorList>
    </citation>
    <scope>NUCLEOTIDE SEQUENCE</scope>
    <source>
        <strain evidence="1">ChiSxjej1B13-11774</strain>
    </source>
</reference>
<evidence type="ECO:0000313" key="1">
    <source>
        <dbReference type="EMBL" id="HIZ42599.1"/>
    </source>
</evidence>